<dbReference type="PROSITE" id="PS51257">
    <property type="entry name" value="PROKAR_LIPOPROTEIN"/>
    <property type="match status" value="1"/>
</dbReference>
<dbReference type="OrthoDB" id="883203at2"/>
<dbReference type="InterPro" id="IPR025419">
    <property type="entry name" value="DUF4142"/>
</dbReference>
<name>A0A1I0J125_9BACT</name>
<proteinExistence type="predicted"/>
<dbReference type="EMBL" id="FOHS01000006">
    <property type="protein sequence ID" value="SEU03452.1"/>
    <property type="molecule type" value="Genomic_DNA"/>
</dbReference>
<sequence length="199" mass="21028">MKLSFSAVLSAGALLAVTACNPTTDTTTTTTATDTTAMNDGMVADTMMDAGNPAAMMTDEDFMKMVATGGHNEMGLSKLAMDKGVSGAAKEYASMMVADHTKAGSELEPIAKSKNVMLPTDMDAEHMALKAEMEKLSGEPLAQKYAQQMVTDHQKTVDAFQSEIQNGKDAEVKAFATKVLPTIQAHLEKAKQLPGAMGM</sequence>
<feature type="domain" description="DUF4142" evidence="2">
    <location>
        <begin position="58"/>
        <end position="193"/>
    </location>
</feature>
<protein>
    <submittedName>
        <fullName evidence="3">Putative membrane protein</fullName>
    </submittedName>
</protein>
<dbReference type="PANTHER" id="PTHR38593">
    <property type="entry name" value="BLR2558 PROTEIN"/>
    <property type="match status" value="1"/>
</dbReference>
<accession>A0A1I0J125</accession>
<dbReference type="STRING" id="82805.SAMN04487998_3593"/>
<evidence type="ECO:0000313" key="4">
    <source>
        <dbReference type="Proteomes" id="UP000198697"/>
    </source>
</evidence>
<evidence type="ECO:0000313" key="3">
    <source>
        <dbReference type="EMBL" id="SEU03452.1"/>
    </source>
</evidence>
<dbReference type="Proteomes" id="UP000198697">
    <property type="component" value="Unassembled WGS sequence"/>
</dbReference>
<dbReference type="RefSeq" id="WP_092774103.1">
    <property type="nucleotide sequence ID" value="NZ_FOHS01000006.1"/>
</dbReference>
<evidence type="ECO:0000259" key="2">
    <source>
        <dbReference type="Pfam" id="PF13628"/>
    </source>
</evidence>
<dbReference type="Pfam" id="PF13628">
    <property type="entry name" value="DUF4142"/>
    <property type="match status" value="1"/>
</dbReference>
<keyword evidence="1" id="KW-0732">Signal</keyword>
<dbReference type="AlphaFoldDB" id="A0A1I0J125"/>
<reference evidence="4" key="1">
    <citation type="submission" date="2016-10" db="EMBL/GenBank/DDBJ databases">
        <authorList>
            <person name="Varghese N."/>
            <person name="Submissions S."/>
        </authorList>
    </citation>
    <scope>NUCLEOTIDE SEQUENCE [LARGE SCALE GENOMIC DNA]</scope>
    <source>
        <strain evidence="4">DSM 15310</strain>
    </source>
</reference>
<keyword evidence="4" id="KW-1185">Reference proteome</keyword>
<organism evidence="3 4">
    <name type="scientific">Hymenobacter actinosclerus</name>
    <dbReference type="NCBI Taxonomy" id="82805"/>
    <lineage>
        <taxon>Bacteria</taxon>
        <taxon>Pseudomonadati</taxon>
        <taxon>Bacteroidota</taxon>
        <taxon>Cytophagia</taxon>
        <taxon>Cytophagales</taxon>
        <taxon>Hymenobacteraceae</taxon>
        <taxon>Hymenobacter</taxon>
    </lineage>
</organism>
<dbReference type="Gene3D" id="1.20.1260.10">
    <property type="match status" value="1"/>
</dbReference>
<dbReference type="PANTHER" id="PTHR38593:SF1">
    <property type="entry name" value="BLR2558 PROTEIN"/>
    <property type="match status" value="1"/>
</dbReference>
<feature type="chain" id="PRO_5011646393" evidence="1">
    <location>
        <begin position="22"/>
        <end position="199"/>
    </location>
</feature>
<gene>
    <name evidence="3" type="ORF">SAMN04487998_3593</name>
</gene>
<feature type="signal peptide" evidence="1">
    <location>
        <begin position="1"/>
        <end position="21"/>
    </location>
</feature>
<evidence type="ECO:0000256" key="1">
    <source>
        <dbReference type="SAM" id="SignalP"/>
    </source>
</evidence>
<dbReference type="InterPro" id="IPR012347">
    <property type="entry name" value="Ferritin-like"/>
</dbReference>